<gene>
    <name evidence="2" type="ORF">UFOPK2683_00669</name>
</gene>
<accession>A0A6J6RI23</accession>
<proteinExistence type="predicted"/>
<name>A0A6J6RI23_9ZZZZ</name>
<dbReference type="EMBL" id="CAEZYK010000029">
    <property type="protein sequence ID" value="CAB4721703.1"/>
    <property type="molecule type" value="Genomic_DNA"/>
</dbReference>
<organism evidence="2">
    <name type="scientific">freshwater metagenome</name>
    <dbReference type="NCBI Taxonomy" id="449393"/>
    <lineage>
        <taxon>unclassified sequences</taxon>
        <taxon>metagenomes</taxon>
        <taxon>ecological metagenomes</taxon>
    </lineage>
</organism>
<sequence length="196" mass="21691">MPKTLTIRPWPDPVLDTTGHDPRSPYAESFWLPTLGPSALLLLRHLAARFETHPAGIELPIADTSVSLKVSDRPDSNSPIVRSLTRLVVFGLACNDGAAAIAVRRHLPSLGVRQLRHLPAARRAAHAQWSHTPQRKSPLQQAQRRARRMALVLIEQGDNPDHVERVLASTGFHPALCRSSALWAHAQWSEFTRTAS</sequence>
<dbReference type="AlphaFoldDB" id="A0A6J6RI23"/>
<evidence type="ECO:0000313" key="2">
    <source>
        <dbReference type="EMBL" id="CAB4721703.1"/>
    </source>
</evidence>
<feature type="region of interest" description="Disordered" evidence="1">
    <location>
        <begin position="1"/>
        <end position="21"/>
    </location>
</feature>
<reference evidence="2" key="1">
    <citation type="submission" date="2020-05" db="EMBL/GenBank/DDBJ databases">
        <authorList>
            <person name="Chiriac C."/>
            <person name="Salcher M."/>
            <person name="Ghai R."/>
            <person name="Kavagutti S V."/>
        </authorList>
    </citation>
    <scope>NUCLEOTIDE SEQUENCE</scope>
</reference>
<protein>
    <submittedName>
        <fullName evidence="2">Unannotated protein</fullName>
    </submittedName>
</protein>
<evidence type="ECO:0000256" key="1">
    <source>
        <dbReference type="SAM" id="MobiDB-lite"/>
    </source>
</evidence>